<dbReference type="RefSeq" id="WP_241369703.1">
    <property type="nucleotide sequence ID" value="NZ_JAKZFC010000004.1"/>
</dbReference>
<keyword evidence="6" id="KW-1185">Reference proteome</keyword>
<dbReference type="SMART" id="SM00283">
    <property type="entry name" value="MA"/>
    <property type="match status" value="1"/>
</dbReference>
<dbReference type="Proteomes" id="UP001316087">
    <property type="component" value="Unassembled WGS sequence"/>
</dbReference>
<evidence type="ECO:0000313" key="6">
    <source>
        <dbReference type="Proteomes" id="UP001316087"/>
    </source>
</evidence>
<dbReference type="Pfam" id="PF00015">
    <property type="entry name" value="MCPsignal"/>
    <property type="match status" value="1"/>
</dbReference>
<comment type="similarity">
    <text evidence="2">Belongs to the methyl-accepting chemotaxis (MCP) protein family.</text>
</comment>
<evidence type="ECO:0000256" key="3">
    <source>
        <dbReference type="PROSITE-ProRule" id="PRU00284"/>
    </source>
</evidence>
<dbReference type="PANTHER" id="PTHR32089:SF112">
    <property type="entry name" value="LYSOZYME-LIKE PROTEIN-RELATED"/>
    <property type="match status" value="1"/>
</dbReference>
<evidence type="ECO:0000256" key="2">
    <source>
        <dbReference type="ARBA" id="ARBA00029447"/>
    </source>
</evidence>
<evidence type="ECO:0000256" key="1">
    <source>
        <dbReference type="ARBA" id="ARBA00023224"/>
    </source>
</evidence>
<dbReference type="PANTHER" id="PTHR32089">
    <property type="entry name" value="METHYL-ACCEPTING CHEMOTAXIS PROTEIN MCPB"/>
    <property type="match status" value="1"/>
</dbReference>
<accession>A0ABS9UE73</accession>
<proteinExistence type="inferred from homology"/>
<dbReference type="EMBL" id="JAKZFC010000004">
    <property type="protein sequence ID" value="MCH7322637.1"/>
    <property type="molecule type" value="Genomic_DNA"/>
</dbReference>
<dbReference type="PRINTS" id="PR00260">
    <property type="entry name" value="CHEMTRNSDUCR"/>
</dbReference>
<dbReference type="InterPro" id="IPR025991">
    <property type="entry name" value="Chemoreceptor_zinc-bind_dom"/>
</dbReference>
<dbReference type="InterPro" id="IPR004089">
    <property type="entry name" value="MCPsignal_dom"/>
</dbReference>
<gene>
    <name evidence="5" type="ORF">LZ480_12115</name>
</gene>
<dbReference type="PROSITE" id="PS50111">
    <property type="entry name" value="CHEMOTAXIS_TRANSDUC_2"/>
    <property type="match status" value="1"/>
</dbReference>
<sequence length="575" mass="64748">MFSALKPKAELHDLFERGTDITATGRFKETLAFNNFKLKNQEDLKNLFERVADVSPTMQEIFNKYLIEISPNGQNNISNSQIDRYLQNFFLAERNHEYVDQTIKFFNLLRENKFESGKLIVVFNQFSFYITTLVLHHFGMKPHVAFQYMKSVSAAVNIEQEILIEVMQERLLENIIEELASLTDANANIMYMKDLVQRLDRQSDDIASSTAASQQLAASIAEIARTSSNIAEKTNESVNNAALGKHAIEHALQEIFTTEETFTEIVHSFKELQKHVDDIESVVTLINQIADQTNLLALNASIEAARAGDHGKGFAVVAQEVRKLAENTVSALTKVSANVQSLKSYSNNVASSISETTTIIREATGEAKESLPLLNSIVEIIESINMDVTTTAAASQEQAASIDEISVRMVQISNLQEDIRGFGNDTSRDIHKLGQEITRFRNEVTTSTNVQLSSISLLLLSKADHILWKWRVYNMFLGLEKLSPSDVSSHRDCRLGKWYSSEKTKLRFSDHHAYHELDHHHEQVHISARAAVEAYNAGNLGKAEQHLHNIEAASKQVISYINDLIAAIEKERLMH</sequence>
<keyword evidence="1 3" id="KW-0807">Transducer</keyword>
<dbReference type="Gene3D" id="1.10.287.950">
    <property type="entry name" value="Methyl-accepting chemotaxis protein"/>
    <property type="match status" value="1"/>
</dbReference>
<evidence type="ECO:0000313" key="5">
    <source>
        <dbReference type="EMBL" id="MCH7322637.1"/>
    </source>
</evidence>
<reference evidence="5 6" key="1">
    <citation type="submission" date="2022-03" db="EMBL/GenBank/DDBJ databases">
        <authorList>
            <person name="Jo J.-H."/>
            <person name="Im W.-T."/>
        </authorList>
    </citation>
    <scope>NUCLEOTIDE SEQUENCE [LARGE SCALE GENOMIC DNA]</scope>
    <source>
        <strain evidence="5 6">MA9</strain>
    </source>
</reference>
<evidence type="ECO:0000259" key="4">
    <source>
        <dbReference type="PROSITE" id="PS50111"/>
    </source>
</evidence>
<dbReference type="SUPFAM" id="SSF58104">
    <property type="entry name" value="Methyl-accepting chemotaxis protein (MCP) signaling domain"/>
    <property type="match status" value="1"/>
</dbReference>
<dbReference type="Gene3D" id="1.20.120.30">
    <property type="entry name" value="Aspartate receptor, ligand-binding domain"/>
    <property type="match status" value="1"/>
</dbReference>
<name>A0ABS9UE73_9BACL</name>
<protein>
    <submittedName>
        <fullName evidence="5">Methyl-accepting chemotaxis protein</fullName>
    </submittedName>
</protein>
<dbReference type="InterPro" id="IPR004090">
    <property type="entry name" value="Chemotax_Me-accpt_rcpt"/>
</dbReference>
<feature type="domain" description="Methyl-accepting transducer" evidence="4">
    <location>
        <begin position="192"/>
        <end position="413"/>
    </location>
</feature>
<organism evidence="5 6">
    <name type="scientific">Solibacillus palustris</name>
    <dbReference type="NCBI Taxonomy" id="2908203"/>
    <lineage>
        <taxon>Bacteria</taxon>
        <taxon>Bacillati</taxon>
        <taxon>Bacillota</taxon>
        <taxon>Bacilli</taxon>
        <taxon>Bacillales</taxon>
        <taxon>Caryophanaceae</taxon>
        <taxon>Solibacillus</taxon>
    </lineage>
</organism>
<comment type="caution">
    <text evidence="5">The sequence shown here is derived from an EMBL/GenBank/DDBJ whole genome shotgun (WGS) entry which is preliminary data.</text>
</comment>
<dbReference type="Pfam" id="PF13682">
    <property type="entry name" value="CZB"/>
    <property type="match status" value="1"/>
</dbReference>